<dbReference type="OrthoDB" id="9763983at2"/>
<dbReference type="NCBIfam" id="NF009875">
    <property type="entry name" value="PRK13339.1"/>
    <property type="match status" value="1"/>
</dbReference>
<dbReference type="SUPFAM" id="SSF51905">
    <property type="entry name" value="FAD/NAD(P)-binding domain"/>
    <property type="match status" value="1"/>
</dbReference>
<evidence type="ECO:0000313" key="10">
    <source>
        <dbReference type="EMBL" id="ADX67282.1"/>
    </source>
</evidence>
<dbReference type="HAMAP" id="MF_00212">
    <property type="entry name" value="MQO"/>
    <property type="match status" value="1"/>
</dbReference>
<evidence type="ECO:0000256" key="6">
    <source>
        <dbReference type="ARBA" id="ARBA00022630"/>
    </source>
</evidence>
<evidence type="ECO:0000256" key="5">
    <source>
        <dbReference type="ARBA" id="ARBA00022532"/>
    </source>
</evidence>
<comment type="pathway">
    <text evidence="3 9">Carbohydrate metabolism; tricarboxylic acid cycle; oxaloacetate from (S)-malate (quinone route): step 1/1.</text>
</comment>
<dbReference type="PANTHER" id="PTHR43104">
    <property type="entry name" value="L-2-HYDROXYGLUTARATE DEHYDROGENASE, MITOCHONDRIAL"/>
    <property type="match status" value="1"/>
</dbReference>
<keyword evidence="5 9" id="KW-0816">Tricarboxylic acid cycle</keyword>
<dbReference type="NCBIfam" id="TIGR01320">
    <property type="entry name" value="mal_quin_oxido"/>
    <property type="match status" value="1"/>
</dbReference>
<dbReference type="EMBL" id="CP002455">
    <property type="protein sequence ID" value="ADX67282.1"/>
    <property type="molecule type" value="Genomic_DNA"/>
</dbReference>
<accession>F0NZM3</accession>
<keyword evidence="7 9" id="KW-0274">FAD</keyword>
<reference evidence="10 11" key="1">
    <citation type="journal article" date="2011" name="Stand. Genomic Sci.">
        <title>Complete genome sequence of Weeksella virosa type strain (9751).</title>
        <authorList>
            <person name="Lang E."/>
            <person name="Teshima H."/>
            <person name="Lucas S."/>
            <person name="Lapidus A."/>
            <person name="Hammon N."/>
            <person name="Deshpande S."/>
            <person name="Nolan M."/>
            <person name="Cheng J.F."/>
            <person name="Pitluck S."/>
            <person name="Liolios K."/>
            <person name="Pagani I."/>
            <person name="Mikhailova N."/>
            <person name="Ivanova N."/>
            <person name="Mavromatis K."/>
            <person name="Pati A."/>
            <person name="Tapia R."/>
            <person name="Han C."/>
            <person name="Goodwin L."/>
            <person name="Chen A."/>
            <person name="Palaniappan K."/>
            <person name="Land M."/>
            <person name="Hauser L."/>
            <person name="Chang Y.J."/>
            <person name="Jeffries C.D."/>
            <person name="Brambilla E.M."/>
            <person name="Kopitz M."/>
            <person name="Rohde M."/>
            <person name="Goker M."/>
            <person name="Tindall B.J."/>
            <person name="Detter J.C."/>
            <person name="Woyke T."/>
            <person name="Bristow J."/>
            <person name="Eisen J.A."/>
            <person name="Markowitz V."/>
            <person name="Hugenholtz P."/>
            <person name="Klenk H.P."/>
            <person name="Kyrpides N.C."/>
        </authorList>
    </citation>
    <scope>NUCLEOTIDE SEQUENCE [LARGE SCALE GENOMIC DNA]</scope>
    <source>
        <strain evidence="11">ATCC 43766 / DSM 16922 / JCM 21250 / NBRC 16016 / NCTC 11634 / CL345/78</strain>
    </source>
</reference>
<evidence type="ECO:0000256" key="7">
    <source>
        <dbReference type="ARBA" id="ARBA00022827"/>
    </source>
</evidence>
<dbReference type="InterPro" id="IPR036188">
    <property type="entry name" value="FAD/NAD-bd_sf"/>
</dbReference>
<evidence type="ECO:0000256" key="1">
    <source>
        <dbReference type="ARBA" id="ARBA00001139"/>
    </source>
</evidence>
<protein>
    <recommendedName>
        <fullName evidence="9">Probable malate:quinone oxidoreductase</fullName>
        <ecNumber evidence="9">1.1.5.4</ecNumber>
    </recommendedName>
    <alternativeName>
        <fullName evidence="9">MQO</fullName>
    </alternativeName>
    <alternativeName>
        <fullName evidence="9">Malate dehydrogenase [quinone]</fullName>
    </alternativeName>
</protein>
<dbReference type="Proteomes" id="UP000008641">
    <property type="component" value="Chromosome"/>
</dbReference>
<proteinExistence type="inferred from homology"/>
<name>F0NZM3_WEEVC</name>
<dbReference type="HOGENOM" id="CLU_028151_0_0_10"/>
<sequence>MEKQPQEVVLIGGGIMSATLSILLKKLNPSIKISVFEKLDKLGFESSEAFNNAGTGHSAFCELNYTPQANDGSIDISKAIDIAKQFEISKEFWSYLVEHNYIPSPENFIRKTPHMSFVWGEKDVNFLRSRHKALTKHPLFSEMEYSEDINTLAQWAPLIMANRKDSKDIAATHMSLGTDVNFGELTRFIFNSLVEKGEIVLKTSHEVKDITRTNQNNWEIRVKDLVSGHKKNVNADFVFIGAGGGAILLLQKSGIPEAKKYGGFPVGGQWLICQNESIIEQHQAKVYGKAKIGAPPMSVPHLDTRVINGKKSLLFGPFATFSTKFLKHGSPVDLFKSVNTNNVGFLLNCAWSNMDLTKYLVQQVMLSKAQKIKSLQDYFPDAKIDDWYEQTAGQRVQVIEKQNSKGVLKFGTEIVTSQDGSIAALLGASPGASTSVSAMINVLKTCFPELMNSTWKDRIKEMIPSFGEDFNNPEVVEKSRARTSTLLKL</sequence>
<dbReference type="NCBIfam" id="NF003606">
    <property type="entry name" value="PRK05257.2-1"/>
    <property type="match status" value="1"/>
</dbReference>
<reference evidence="11" key="2">
    <citation type="journal article" date="2011" name="Stand. Genomic Sci.">
        <title>Complete genome sequence of Weeksella virosa type strain (9751T).</title>
        <authorList>
            <person name="Lang E."/>
            <person name="Teshima H."/>
            <person name="Lucas S."/>
            <person name="Lapidus A."/>
            <person name="Hammon N."/>
            <person name="Deshpande S."/>
            <person name="Nolan M."/>
            <person name="Cheng J."/>
            <person name="Pitluck S."/>
            <person name="Liolios K."/>
            <person name="Pagani I."/>
            <person name="Mikhailova N."/>
            <person name="Ivanova N."/>
            <person name="Mavromatis K."/>
            <person name="Pati A."/>
            <person name="Tapia R."/>
            <person name="Han C."/>
            <person name="Goodwin L."/>
            <person name="Chen A."/>
            <person name="Palaniappan K."/>
            <person name="Land M."/>
            <person name="Hauser L."/>
            <person name="Chang Y."/>
            <person name="Jeffries C."/>
            <person name="Brambilla E."/>
            <person name="Kopitz M."/>
            <person name="Rohde M."/>
            <person name="Goker M."/>
            <person name="Tindall B."/>
            <person name="Detter J."/>
            <person name="Woyke T."/>
            <person name="Bristow J."/>
            <person name="Eisen J."/>
            <person name="Markowitz V."/>
            <person name="Hugenholtz P."/>
            <person name="Klenk H."/>
            <person name="Kyrpides N."/>
        </authorList>
    </citation>
    <scope>NUCLEOTIDE SEQUENCE [LARGE SCALE GENOMIC DNA]</scope>
    <source>
        <strain evidence="11">ATCC 43766 / DSM 16922 / JCM 21250 / NBRC 16016 / NCTC 11634 / CL345/78</strain>
    </source>
</reference>
<keyword evidence="11" id="KW-1185">Reference proteome</keyword>
<evidence type="ECO:0000313" key="11">
    <source>
        <dbReference type="Proteomes" id="UP000008641"/>
    </source>
</evidence>
<dbReference type="EC" id="1.1.5.4" evidence="9"/>
<keyword evidence="8 9" id="KW-0560">Oxidoreductase</keyword>
<dbReference type="Gene3D" id="3.50.50.60">
    <property type="entry name" value="FAD/NAD(P)-binding domain"/>
    <property type="match status" value="1"/>
</dbReference>
<dbReference type="NCBIfam" id="NF003605">
    <property type="entry name" value="PRK05257.1-4"/>
    <property type="match status" value="1"/>
</dbReference>
<dbReference type="NCBIfam" id="NF003611">
    <property type="entry name" value="PRK05257.3-2"/>
    <property type="match status" value="1"/>
</dbReference>
<dbReference type="GO" id="GO:0047545">
    <property type="term" value="F:(S)-2-hydroxyglutarate dehydrogenase activity"/>
    <property type="evidence" value="ECO:0007669"/>
    <property type="project" value="TreeGrafter"/>
</dbReference>
<keyword evidence="6 9" id="KW-0285">Flavoprotein</keyword>
<dbReference type="UniPathway" id="UPA00223">
    <property type="reaction ID" value="UER01008"/>
</dbReference>
<evidence type="ECO:0000256" key="3">
    <source>
        <dbReference type="ARBA" id="ARBA00005012"/>
    </source>
</evidence>
<dbReference type="InterPro" id="IPR006231">
    <property type="entry name" value="MQO"/>
</dbReference>
<evidence type="ECO:0000256" key="2">
    <source>
        <dbReference type="ARBA" id="ARBA00001974"/>
    </source>
</evidence>
<dbReference type="GO" id="GO:0006099">
    <property type="term" value="P:tricarboxylic acid cycle"/>
    <property type="evidence" value="ECO:0007669"/>
    <property type="project" value="UniProtKB-UniRule"/>
</dbReference>
<evidence type="ECO:0000256" key="4">
    <source>
        <dbReference type="ARBA" id="ARBA00006389"/>
    </source>
</evidence>
<dbReference type="eggNOG" id="COG0579">
    <property type="taxonomic scope" value="Bacteria"/>
</dbReference>
<dbReference type="NCBIfam" id="NF003603">
    <property type="entry name" value="PRK05257.1-1"/>
    <property type="match status" value="1"/>
</dbReference>
<evidence type="ECO:0000256" key="8">
    <source>
        <dbReference type="ARBA" id="ARBA00023002"/>
    </source>
</evidence>
<evidence type="ECO:0000256" key="9">
    <source>
        <dbReference type="HAMAP-Rule" id="MF_00212"/>
    </source>
</evidence>
<dbReference type="GO" id="GO:0008924">
    <property type="term" value="F:L-malate dehydrogenase (quinone) activity"/>
    <property type="evidence" value="ECO:0007669"/>
    <property type="project" value="UniProtKB-UniRule"/>
</dbReference>
<comment type="cofactor">
    <cofactor evidence="2 9">
        <name>FAD</name>
        <dbReference type="ChEBI" id="CHEBI:57692"/>
    </cofactor>
</comment>
<gene>
    <name evidence="9" type="primary">mqo</name>
    <name evidence="10" type="ordered locus">Weevi_0563</name>
</gene>
<dbReference type="KEGG" id="wvi:Weevi_0563"/>
<organism evidence="10 11">
    <name type="scientific">Weeksella virosa (strain ATCC 43766 / DSM 16922 / JCM 21250 / CCUG 30538 / CDC 9751 / IAM 14551 / NBRC 16016 / NCTC 11634 / CL345/78)</name>
    <dbReference type="NCBI Taxonomy" id="865938"/>
    <lineage>
        <taxon>Bacteria</taxon>
        <taxon>Pseudomonadati</taxon>
        <taxon>Bacteroidota</taxon>
        <taxon>Flavobacteriia</taxon>
        <taxon>Flavobacteriales</taxon>
        <taxon>Weeksellaceae</taxon>
        <taxon>Weeksella</taxon>
    </lineage>
</organism>
<comment type="similarity">
    <text evidence="4 9">Belongs to the MQO family.</text>
</comment>
<dbReference type="Gene3D" id="3.30.9.10">
    <property type="entry name" value="D-Amino Acid Oxidase, subunit A, domain 2"/>
    <property type="match status" value="1"/>
</dbReference>
<dbReference type="Pfam" id="PF06039">
    <property type="entry name" value="Mqo"/>
    <property type="match status" value="1"/>
</dbReference>
<comment type="catalytic activity">
    <reaction evidence="1 9">
        <text>(S)-malate + a quinone = a quinol + oxaloacetate</text>
        <dbReference type="Rhea" id="RHEA:46012"/>
        <dbReference type="ChEBI" id="CHEBI:15589"/>
        <dbReference type="ChEBI" id="CHEBI:16452"/>
        <dbReference type="ChEBI" id="CHEBI:24646"/>
        <dbReference type="ChEBI" id="CHEBI:132124"/>
        <dbReference type="EC" id="1.1.5.4"/>
    </reaction>
</comment>
<dbReference type="AlphaFoldDB" id="F0NZM3"/>
<dbReference type="PANTHER" id="PTHR43104:SF2">
    <property type="entry name" value="L-2-HYDROXYGLUTARATE DEHYDROGENASE, MITOCHONDRIAL"/>
    <property type="match status" value="1"/>
</dbReference>
<dbReference type="STRING" id="865938.Weevi_0563"/>
<dbReference type="RefSeq" id="WP_013597674.1">
    <property type="nucleotide sequence ID" value="NC_015144.1"/>
</dbReference>